<dbReference type="Gene3D" id="3.30.70.330">
    <property type="match status" value="1"/>
</dbReference>
<dbReference type="Proteomes" id="UP000001058">
    <property type="component" value="Unassembled WGS sequence"/>
</dbReference>
<proteinExistence type="predicted"/>
<organism evidence="3">
    <name type="scientific">Volvox carteri f. nagariensis</name>
    <dbReference type="NCBI Taxonomy" id="3068"/>
    <lineage>
        <taxon>Eukaryota</taxon>
        <taxon>Viridiplantae</taxon>
        <taxon>Chlorophyta</taxon>
        <taxon>core chlorophytes</taxon>
        <taxon>Chlorophyceae</taxon>
        <taxon>CS clade</taxon>
        <taxon>Chlamydomonadales</taxon>
        <taxon>Volvocaceae</taxon>
        <taxon>Volvox</taxon>
    </lineage>
</organism>
<dbReference type="InterPro" id="IPR035979">
    <property type="entry name" value="RBD_domain_sf"/>
</dbReference>
<evidence type="ECO:0000313" key="2">
    <source>
        <dbReference type="EMBL" id="EFJ49136.1"/>
    </source>
</evidence>
<dbReference type="GeneID" id="9618755"/>
<accession>D8TT56</accession>
<dbReference type="STRING" id="3068.D8TT56"/>
<feature type="region of interest" description="Disordered" evidence="1">
    <location>
        <begin position="26"/>
        <end position="137"/>
    </location>
</feature>
<feature type="compositionally biased region" description="Low complexity" evidence="1">
    <location>
        <begin position="119"/>
        <end position="134"/>
    </location>
</feature>
<dbReference type="AlphaFoldDB" id="D8TT56"/>
<sequence length="221" mass="22391">MRDKETGNSRGMALVVVDADKCDKAIADNNGADFQGRTLRVAMSTTPMPTLKEGPPASDPAGATAAAAPTSGPASTASSAPASPASPAKAAPATDAPSGAPASAAQTPVASGNAVNNNKPAFPGKPQPQKAAPPRGVWAPMVDLDGGWEELPATRPLVDVSQACARCRCTGYLAGLGLCRFDVIEAALRLVAASGFVGFPVCKGMRSELCRCICKLCRVDN</sequence>
<dbReference type="GO" id="GO:0003676">
    <property type="term" value="F:nucleic acid binding"/>
    <property type="evidence" value="ECO:0007669"/>
    <property type="project" value="InterPro"/>
</dbReference>
<dbReference type="InParanoid" id="D8TT56"/>
<dbReference type="EMBL" id="GL378336">
    <property type="protein sequence ID" value="EFJ49136.1"/>
    <property type="molecule type" value="Genomic_DNA"/>
</dbReference>
<dbReference type="KEGG" id="vcn:VOLCADRAFT_104350"/>
<dbReference type="RefSeq" id="XP_002949584.1">
    <property type="nucleotide sequence ID" value="XM_002949538.1"/>
</dbReference>
<evidence type="ECO:0000313" key="3">
    <source>
        <dbReference type="Proteomes" id="UP000001058"/>
    </source>
</evidence>
<feature type="compositionally biased region" description="Low complexity" evidence="1">
    <location>
        <begin position="54"/>
        <end position="105"/>
    </location>
</feature>
<protein>
    <recommendedName>
        <fullName evidence="4">RRM domain-containing protein</fullName>
    </recommendedName>
</protein>
<feature type="compositionally biased region" description="Polar residues" evidence="1">
    <location>
        <begin position="106"/>
        <end position="118"/>
    </location>
</feature>
<dbReference type="SUPFAM" id="SSF54928">
    <property type="entry name" value="RNA-binding domain, RBD"/>
    <property type="match status" value="1"/>
</dbReference>
<reference evidence="2 3" key="1">
    <citation type="journal article" date="2010" name="Science">
        <title>Genomic analysis of organismal complexity in the multicellular green alga Volvox carteri.</title>
        <authorList>
            <person name="Prochnik S.E."/>
            <person name="Umen J."/>
            <person name="Nedelcu A.M."/>
            <person name="Hallmann A."/>
            <person name="Miller S.M."/>
            <person name="Nishii I."/>
            <person name="Ferris P."/>
            <person name="Kuo A."/>
            <person name="Mitros T."/>
            <person name="Fritz-Laylin L.K."/>
            <person name="Hellsten U."/>
            <person name="Chapman J."/>
            <person name="Simakov O."/>
            <person name="Rensing S.A."/>
            <person name="Terry A."/>
            <person name="Pangilinan J."/>
            <person name="Kapitonov V."/>
            <person name="Jurka J."/>
            <person name="Salamov A."/>
            <person name="Shapiro H."/>
            <person name="Schmutz J."/>
            <person name="Grimwood J."/>
            <person name="Lindquist E."/>
            <person name="Lucas S."/>
            <person name="Grigoriev I.V."/>
            <person name="Schmitt R."/>
            <person name="Kirk D."/>
            <person name="Rokhsar D.S."/>
        </authorList>
    </citation>
    <scope>NUCLEOTIDE SEQUENCE [LARGE SCALE GENOMIC DNA]</scope>
    <source>
        <strain evidence="3">f. Nagariensis / Eve</strain>
    </source>
</reference>
<dbReference type="OrthoDB" id="439808at2759"/>
<evidence type="ECO:0000256" key="1">
    <source>
        <dbReference type="SAM" id="MobiDB-lite"/>
    </source>
</evidence>
<evidence type="ECO:0008006" key="4">
    <source>
        <dbReference type="Google" id="ProtNLM"/>
    </source>
</evidence>
<name>D8TT56_VOLCA</name>
<gene>
    <name evidence="2" type="ORF">VOLCADRAFT_104350</name>
</gene>
<keyword evidence="3" id="KW-1185">Reference proteome</keyword>
<dbReference type="InterPro" id="IPR012677">
    <property type="entry name" value="Nucleotide-bd_a/b_plait_sf"/>
</dbReference>